<dbReference type="PROSITE" id="PS00276">
    <property type="entry name" value="CHANNEL_COLICIN"/>
    <property type="match status" value="1"/>
</dbReference>
<keyword evidence="1" id="KW-1003">Cell membrane</keyword>
<dbReference type="AlphaFoldDB" id="A0A9D2ATJ0"/>
<reference evidence="8" key="2">
    <citation type="submission" date="2021-04" db="EMBL/GenBank/DDBJ databases">
        <authorList>
            <person name="Gilroy R."/>
        </authorList>
    </citation>
    <scope>NUCLEOTIDE SEQUENCE</scope>
    <source>
        <strain evidence="8">ChiSjej5B23-15282</strain>
    </source>
</reference>
<gene>
    <name evidence="8" type="ORF">H9981_10340</name>
</gene>
<keyword evidence="4" id="KW-0564">Palmitate</keyword>
<dbReference type="PANTHER" id="PTHR43649">
    <property type="entry name" value="ARABINOSE-BINDING PROTEIN-RELATED"/>
    <property type="match status" value="1"/>
</dbReference>
<proteinExistence type="predicted"/>
<organism evidence="8 9">
    <name type="scientific">Candidatus Mediterraneibacter caccavium</name>
    <dbReference type="NCBI Taxonomy" id="2838661"/>
    <lineage>
        <taxon>Bacteria</taxon>
        <taxon>Bacillati</taxon>
        <taxon>Bacillota</taxon>
        <taxon>Clostridia</taxon>
        <taxon>Lachnospirales</taxon>
        <taxon>Lachnospiraceae</taxon>
        <taxon>Mediterraneibacter</taxon>
    </lineage>
</organism>
<dbReference type="Gene3D" id="3.40.190.10">
    <property type="entry name" value="Periplasmic binding protein-like II"/>
    <property type="match status" value="2"/>
</dbReference>
<reference evidence="8" key="1">
    <citation type="journal article" date="2021" name="PeerJ">
        <title>Extensive microbial diversity within the chicken gut microbiome revealed by metagenomics and culture.</title>
        <authorList>
            <person name="Gilroy R."/>
            <person name="Ravi A."/>
            <person name="Getino M."/>
            <person name="Pursley I."/>
            <person name="Horton D.L."/>
            <person name="Alikhan N.F."/>
            <person name="Baker D."/>
            <person name="Gharbi K."/>
            <person name="Hall N."/>
            <person name="Watson M."/>
            <person name="Adriaenssens E.M."/>
            <person name="Foster-Nyarko E."/>
            <person name="Jarju S."/>
            <person name="Secka A."/>
            <person name="Antonio M."/>
            <person name="Oren A."/>
            <person name="Chaudhuri R.R."/>
            <person name="La Ragione R."/>
            <person name="Hildebrand F."/>
            <person name="Pallen M.J."/>
        </authorList>
    </citation>
    <scope>NUCLEOTIDE SEQUENCE</scope>
    <source>
        <strain evidence="8">ChiSjej5B23-15282</strain>
    </source>
</reference>
<feature type="domain" description="Channel forming colicins" evidence="7">
    <location>
        <begin position="349"/>
        <end position="360"/>
    </location>
</feature>
<feature type="chain" id="PRO_5038767092" evidence="6">
    <location>
        <begin position="21"/>
        <end position="569"/>
    </location>
</feature>
<feature type="signal peptide" evidence="6">
    <location>
        <begin position="1"/>
        <end position="20"/>
    </location>
</feature>
<accession>A0A9D2ATJ0</accession>
<dbReference type="GO" id="GO:0031640">
    <property type="term" value="P:killing of cells of another organism"/>
    <property type="evidence" value="ECO:0007669"/>
    <property type="project" value="InterPro"/>
</dbReference>
<dbReference type="PANTHER" id="PTHR43649:SF33">
    <property type="entry name" value="POLYGALACTURONAN_RHAMNOGALACTURONAN-BINDING PROTEIN YTCQ"/>
    <property type="match status" value="1"/>
</dbReference>
<evidence type="ECO:0000313" key="9">
    <source>
        <dbReference type="Proteomes" id="UP000824243"/>
    </source>
</evidence>
<dbReference type="GO" id="GO:0140911">
    <property type="term" value="F:pore-forming activity"/>
    <property type="evidence" value="ECO:0007669"/>
    <property type="project" value="InterPro"/>
</dbReference>
<evidence type="ECO:0000256" key="2">
    <source>
        <dbReference type="ARBA" id="ARBA00022729"/>
    </source>
</evidence>
<keyword evidence="5" id="KW-0449">Lipoprotein</keyword>
<keyword evidence="3" id="KW-0472">Membrane</keyword>
<evidence type="ECO:0000256" key="1">
    <source>
        <dbReference type="ARBA" id="ARBA00022475"/>
    </source>
</evidence>
<keyword evidence="2 6" id="KW-0732">Signal</keyword>
<evidence type="ECO:0000256" key="3">
    <source>
        <dbReference type="ARBA" id="ARBA00023136"/>
    </source>
</evidence>
<evidence type="ECO:0000256" key="6">
    <source>
        <dbReference type="SAM" id="SignalP"/>
    </source>
</evidence>
<dbReference type="InterPro" id="IPR000293">
    <property type="entry name" value="Channel_colicin_C"/>
</dbReference>
<sequence>MKKYKKPVLIAAVCVLGALAAVLAWRGNIRQDEEQPPEDMAHERAEIQEQWREAAGTPLGKYPETVTYTLGKVAGANNANLPVGDTYEDNAYTRYLKNVLNIQNENVFALEADGSYEKALEAAISDRDIPDVMVVNGRDNLIRLVESGLVEDLTDVYEQCTTDTIKEMYDSYGESLLGSATFDGKLYALPNSVIDDGAMMLWLRDDWIRELGLEEPQTMDEAMDIVKAFKDNKMGGDETIGLACSIGLIAGASETYGVDTIFTMHGSCPENWILDRDGTVVYGSLTPETKEALGYLNRLYEDGVLDSRFLLRKSENIDDLIANGQCGAIFGHWWAPNNPLILSYDEDHTADWKPYFFTAEQENQVPTFVSYDNWMYVVVRKGYEHPEIVCKYVSAIFDYSRYEDNRYAREVNEYFSINVDPTARPMNINVDYRDALYRSGENIRKALTNELSLTELSGLERSYYDTCRSFVSGNLTTAAGWAAYASRVTAVDVLTSGGMRDEETLFMGDVDMEIPQELQDLERETFLQIIAGEKPLDYFDVFVEQWYENGGAELTERVRSAYEEGCRTE</sequence>
<dbReference type="Pfam" id="PF13416">
    <property type="entry name" value="SBP_bac_8"/>
    <property type="match status" value="1"/>
</dbReference>
<evidence type="ECO:0000256" key="5">
    <source>
        <dbReference type="ARBA" id="ARBA00023288"/>
    </source>
</evidence>
<dbReference type="EMBL" id="DXFA01000173">
    <property type="protein sequence ID" value="HIX49388.1"/>
    <property type="molecule type" value="Genomic_DNA"/>
</dbReference>
<protein>
    <submittedName>
        <fullName evidence="8">Extracellular solute-binding protein</fullName>
    </submittedName>
</protein>
<dbReference type="InterPro" id="IPR006059">
    <property type="entry name" value="SBP"/>
</dbReference>
<dbReference type="GO" id="GO:0050829">
    <property type="term" value="P:defense response to Gram-negative bacterium"/>
    <property type="evidence" value="ECO:0007669"/>
    <property type="project" value="InterPro"/>
</dbReference>
<evidence type="ECO:0000313" key="8">
    <source>
        <dbReference type="EMBL" id="HIX49388.1"/>
    </source>
</evidence>
<dbReference type="InterPro" id="IPR050490">
    <property type="entry name" value="Bact_solute-bd_prot1"/>
</dbReference>
<dbReference type="GO" id="GO:0016020">
    <property type="term" value="C:membrane"/>
    <property type="evidence" value="ECO:0007669"/>
    <property type="project" value="InterPro"/>
</dbReference>
<name>A0A9D2ATJ0_9FIRM</name>
<dbReference type="SUPFAM" id="SSF53850">
    <property type="entry name" value="Periplasmic binding protein-like II"/>
    <property type="match status" value="1"/>
</dbReference>
<evidence type="ECO:0000256" key="4">
    <source>
        <dbReference type="ARBA" id="ARBA00023139"/>
    </source>
</evidence>
<evidence type="ECO:0000259" key="7">
    <source>
        <dbReference type="PROSITE" id="PS00276"/>
    </source>
</evidence>
<dbReference type="Proteomes" id="UP000824243">
    <property type="component" value="Unassembled WGS sequence"/>
</dbReference>
<comment type="caution">
    <text evidence="8">The sequence shown here is derived from an EMBL/GenBank/DDBJ whole genome shotgun (WGS) entry which is preliminary data.</text>
</comment>